<dbReference type="CDD" id="cd02021">
    <property type="entry name" value="GntK"/>
    <property type="match status" value="1"/>
</dbReference>
<keyword evidence="4 10" id="KW-0808">Transferase</keyword>
<dbReference type="EMBL" id="CP011801">
    <property type="protein sequence ID" value="ALA60490.1"/>
    <property type="molecule type" value="Genomic_DNA"/>
</dbReference>
<dbReference type="Proteomes" id="UP000069205">
    <property type="component" value="Chromosome"/>
</dbReference>
<dbReference type="InterPro" id="IPR027417">
    <property type="entry name" value="P-loop_NTPase"/>
</dbReference>
<dbReference type="Pfam" id="PF13671">
    <property type="entry name" value="AAA_33"/>
    <property type="match status" value="1"/>
</dbReference>
<evidence type="ECO:0000256" key="5">
    <source>
        <dbReference type="ARBA" id="ARBA00022741"/>
    </source>
</evidence>
<evidence type="ECO:0000313" key="12">
    <source>
        <dbReference type="Proteomes" id="UP000069205"/>
    </source>
</evidence>
<dbReference type="STRING" id="42253.NITMOv2_4108"/>
<dbReference type="PATRIC" id="fig|42253.5.peg.4055"/>
<dbReference type="GO" id="GO:0005524">
    <property type="term" value="F:ATP binding"/>
    <property type="evidence" value="ECO:0007669"/>
    <property type="project" value="UniProtKB-KW"/>
</dbReference>
<dbReference type="Gene3D" id="3.40.50.300">
    <property type="entry name" value="P-loop containing nucleotide triphosphate hydrolases"/>
    <property type="match status" value="1"/>
</dbReference>
<keyword evidence="12" id="KW-1185">Reference proteome</keyword>
<evidence type="ECO:0000256" key="6">
    <source>
        <dbReference type="ARBA" id="ARBA00022777"/>
    </source>
</evidence>
<dbReference type="KEGG" id="nmv:NITMOv2_4108"/>
<evidence type="ECO:0000256" key="9">
    <source>
        <dbReference type="ARBA" id="ARBA00048090"/>
    </source>
</evidence>
<dbReference type="PANTHER" id="PTHR43442:SF3">
    <property type="entry name" value="GLUCONOKINASE-RELATED"/>
    <property type="match status" value="1"/>
</dbReference>
<dbReference type="GO" id="GO:0046316">
    <property type="term" value="F:gluconokinase activity"/>
    <property type="evidence" value="ECO:0007669"/>
    <property type="project" value="UniProtKB-EC"/>
</dbReference>
<evidence type="ECO:0000256" key="10">
    <source>
        <dbReference type="RuleBase" id="RU363066"/>
    </source>
</evidence>
<dbReference type="GO" id="GO:0019521">
    <property type="term" value="P:D-gluconate metabolic process"/>
    <property type="evidence" value="ECO:0007669"/>
    <property type="project" value="UniProtKB-KW"/>
</dbReference>
<comment type="catalytic activity">
    <reaction evidence="9 10">
        <text>D-gluconate + ATP = 6-phospho-D-gluconate + ADP + H(+)</text>
        <dbReference type="Rhea" id="RHEA:19433"/>
        <dbReference type="ChEBI" id="CHEBI:15378"/>
        <dbReference type="ChEBI" id="CHEBI:18391"/>
        <dbReference type="ChEBI" id="CHEBI:30616"/>
        <dbReference type="ChEBI" id="CHEBI:58759"/>
        <dbReference type="ChEBI" id="CHEBI:456216"/>
        <dbReference type="EC" id="2.7.1.12"/>
    </reaction>
</comment>
<dbReference type="GO" id="GO:0005737">
    <property type="term" value="C:cytoplasm"/>
    <property type="evidence" value="ECO:0007669"/>
    <property type="project" value="TreeGrafter"/>
</dbReference>
<evidence type="ECO:0000256" key="7">
    <source>
        <dbReference type="ARBA" id="ARBA00022840"/>
    </source>
</evidence>
<dbReference type="SUPFAM" id="SSF52540">
    <property type="entry name" value="P-loop containing nucleoside triphosphate hydrolases"/>
    <property type="match status" value="1"/>
</dbReference>
<evidence type="ECO:0000256" key="2">
    <source>
        <dbReference type="ARBA" id="ARBA00008420"/>
    </source>
</evidence>
<organism evidence="11 12">
    <name type="scientific">Nitrospira moscoviensis</name>
    <dbReference type="NCBI Taxonomy" id="42253"/>
    <lineage>
        <taxon>Bacteria</taxon>
        <taxon>Pseudomonadati</taxon>
        <taxon>Nitrospirota</taxon>
        <taxon>Nitrospiria</taxon>
        <taxon>Nitrospirales</taxon>
        <taxon>Nitrospiraceae</taxon>
        <taxon>Nitrospira</taxon>
    </lineage>
</organism>
<dbReference type="NCBIfam" id="TIGR01313">
    <property type="entry name" value="therm_gnt_kin"/>
    <property type="match status" value="1"/>
</dbReference>
<gene>
    <name evidence="11" type="primary">gntK</name>
    <name evidence="11" type="ORF">NITMOv2_4108</name>
</gene>
<comment type="pathway">
    <text evidence="1">Carbohydrate acid metabolism.</text>
</comment>
<keyword evidence="6 10" id="KW-0418">Kinase</keyword>
<name>A0A0K2GHR6_NITMO</name>
<dbReference type="PRINTS" id="PR01100">
    <property type="entry name" value="SHIKIMTKNASE"/>
</dbReference>
<comment type="similarity">
    <text evidence="2 10">Belongs to the gluconokinase GntK/GntV family.</text>
</comment>
<keyword evidence="8" id="KW-0311">Gluconate utilization</keyword>
<dbReference type="PANTHER" id="PTHR43442">
    <property type="entry name" value="GLUCONOKINASE-RELATED"/>
    <property type="match status" value="1"/>
</dbReference>
<keyword evidence="7 10" id="KW-0067">ATP-binding</keyword>
<evidence type="ECO:0000256" key="1">
    <source>
        <dbReference type="ARBA" id="ARBA00004761"/>
    </source>
</evidence>
<evidence type="ECO:0000256" key="8">
    <source>
        <dbReference type="ARBA" id="ARBA00023064"/>
    </source>
</evidence>
<dbReference type="InterPro" id="IPR006001">
    <property type="entry name" value="Therm_gnt_kin"/>
</dbReference>
<dbReference type="FunFam" id="3.40.50.300:FF:000522">
    <property type="entry name" value="Gluconokinase"/>
    <property type="match status" value="1"/>
</dbReference>
<evidence type="ECO:0000313" key="11">
    <source>
        <dbReference type="EMBL" id="ALA60490.1"/>
    </source>
</evidence>
<dbReference type="AlphaFoldDB" id="A0A0K2GHR6"/>
<dbReference type="EC" id="2.7.1.12" evidence="3 10"/>
<accession>A0A0K2GHR6</accession>
<protein>
    <recommendedName>
        <fullName evidence="3 10">Gluconokinase</fullName>
        <ecNumber evidence="3 10">2.7.1.12</ecNumber>
    </recommendedName>
</protein>
<evidence type="ECO:0000256" key="4">
    <source>
        <dbReference type="ARBA" id="ARBA00022679"/>
    </source>
</evidence>
<keyword evidence="5 10" id="KW-0547">Nucleotide-binding</keyword>
<sequence>MVILLMGIAGAGKTTIGRQLAAALGWPFCDGDAYHSPANIDKLSRGIPLTDEDRGPWLARIHAAIREWVTRRESVVLACSVLKASYRRAVLDGHRDQVRIVYLKADRRLLQQRLAQRTGHFMGEALLASQCEILEEPADALVVDAGEPATAIVGQIRAALDV</sequence>
<evidence type="ECO:0000256" key="3">
    <source>
        <dbReference type="ARBA" id="ARBA00012054"/>
    </source>
</evidence>
<proteinExistence type="inferred from homology"/>
<reference evidence="11 12" key="1">
    <citation type="journal article" date="2015" name="Proc. Natl. Acad. Sci. U.S.A.">
        <title>Expanded metabolic versatility of ubiquitous nitrite-oxidizing bacteria from the genus Nitrospira.</title>
        <authorList>
            <person name="Koch H."/>
            <person name="Lucker S."/>
            <person name="Albertsen M."/>
            <person name="Kitzinger K."/>
            <person name="Herbold C."/>
            <person name="Spieck E."/>
            <person name="Nielsen P.H."/>
            <person name="Wagner M."/>
            <person name="Daims H."/>
        </authorList>
    </citation>
    <scope>NUCLEOTIDE SEQUENCE [LARGE SCALE GENOMIC DNA]</scope>
    <source>
        <strain evidence="11 12">NSP M-1</strain>
    </source>
</reference>